<name>A0A939C692_9ACTN</name>
<gene>
    <name evidence="3" type="ORF">JL107_15110</name>
</gene>
<feature type="transmembrane region" description="Helical" evidence="2">
    <location>
        <begin position="107"/>
        <end position="128"/>
    </location>
</feature>
<feature type="region of interest" description="Disordered" evidence="1">
    <location>
        <begin position="1"/>
        <end position="61"/>
    </location>
</feature>
<sequence>MPQEHAPVDVHGRHRDGVPPGTVDGSPRPGVPAGADERLPGQRRPPDGSVPPPRGPGADRFAVTSYVPPVAGVTFAGKRAPDPSAAAPVTPTPALDVSESRPSRRRIVLLSALGLLVVLVAVGGWVGWRTWQAYTHLTAAAQEVSRAQDLLTDISSVDPVATASVVRAVQVEAAAARAAVDDPLFRLVTLVPVVGDNLDAIREITLTVDGLSTGVMPSLVQVAGALSPADLAPRDGRIELAPLEQLAPVLQQADVAVQASRARVGAIDRGWLVGSVDQAVTDLGGRLDDAAEVTVTAARASRLLPPMLGASGPRTYLVAFQNPAQPRATGGVFGSYAVVRVDGGEMTIVGQGAPSTTLGFFDRPVVPVSADQQGLFTDALAQDPRDANTTADFPTAAALFATMYTQRTGTTVDGVLATDPVALSYMLAGTGPVDVGDGVVLTADNAVPLLLSEPGAAQGRPTVSAAERDDFLARATGRAFSAVTEGTGDADLIMAGLARAAAERRVLVWSAATGEQEDLAATSVAGSLGGTGGVGAPAAALAPSLGVFLNETTGSKLGFYLDNQASLVPGECRTDGRRSWDVAVTVNDGSPPAGLPASVLGTGAQPYRVGLQLLLYAPTGSSVQDATVDSVAVAVAAGTDSGRPVTPVAFDVGPGESRTVVFRVVTAADGSTGPPALVLSPGVNPWVTTVDGRDPCAVPAG</sequence>
<proteinExistence type="predicted"/>
<reference evidence="3" key="1">
    <citation type="submission" date="2021-01" db="EMBL/GenBank/DDBJ databases">
        <title>KCTC 19127 draft genome.</title>
        <authorList>
            <person name="An D."/>
        </authorList>
    </citation>
    <scope>NUCLEOTIDE SEQUENCE</scope>
    <source>
        <strain evidence="3">KCTC 19127</strain>
    </source>
</reference>
<evidence type="ECO:0000256" key="2">
    <source>
        <dbReference type="SAM" id="Phobius"/>
    </source>
</evidence>
<dbReference type="RefSeq" id="WP_205257889.1">
    <property type="nucleotide sequence ID" value="NZ_BAAAPV010000005.1"/>
</dbReference>
<keyword evidence="2" id="KW-0812">Transmembrane</keyword>
<feature type="region of interest" description="Disordered" evidence="1">
    <location>
        <begin position="77"/>
        <end position="100"/>
    </location>
</feature>
<evidence type="ECO:0000313" key="4">
    <source>
        <dbReference type="Proteomes" id="UP000663801"/>
    </source>
</evidence>
<dbReference type="AlphaFoldDB" id="A0A939C692"/>
<feature type="compositionally biased region" description="Basic and acidic residues" evidence="1">
    <location>
        <begin position="35"/>
        <end position="46"/>
    </location>
</feature>
<dbReference type="Proteomes" id="UP000663801">
    <property type="component" value="Unassembled WGS sequence"/>
</dbReference>
<dbReference type="Pfam" id="PF13196">
    <property type="entry name" value="DUF4012"/>
    <property type="match status" value="1"/>
</dbReference>
<evidence type="ECO:0000313" key="3">
    <source>
        <dbReference type="EMBL" id="MBM9477779.1"/>
    </source>
</evidence>
<dbReference type="InterPro" id="IPR025101">
    <property type="entry name" value="DUF4012"/>
</dbReference>
<dbReference type="EMBL" id="JAERWL010000012">
    <property type="protein sequence ID" value="MBM9477779.1"/>
    <property type="molecule type" value="Genomic_DNA"/>
</dbReference>
<keyword evidence="2" id="KW-1133">Transmembrane helix</keyword>
<keyword evidence="4" id="KW-1185">Reference proteome</keyword>
<feature type="compositionally biased region" description="Low complexity" evidence="1">
    <location>
        <begin position="82"/>
        <end position="94"/>
    </location>
</feature>
<feature type="compositionally biased region" description="Basic and acidic residues" evidence="1">
    <location>
        <begin position="1"/>
        <end position="17"/>
    </location>
</feature>
<organism evidence="3 4">
    <name type="scientific">Nakamurella flavida</name>
    <dbReference type="NCBI Taxonomy" id="363630"/>
    <lineage>
        <taxon>Bacteria</taxon>
        <taxon>Bacillati</taxon>
        <taxon>Actinomycetota</taxon>
        <taxon>Actinomycetes</taxon>
        <taxon>Nakamurellales</taxon>
        <taxon>Nakamurellaceae</taxon>
        <taxon>Nakamurella</taxon>
    </lineage>
</organism>
<protein>
    <submittedName>
        <fullName evidence="3">DUF4012 domain-containing protein</fullName>
    </submittedName>
</protein>
<evidence type="ECO:0000256" key="1">
    <source>
        <dbReference type="SAM" id="MobiDB-lite"/>
    </source>
</evidence>
<keyword evidence="2" id="KW-0472">Membrane</keyword>
<comment type="caution">
    <text evidence="3">The sequence shown here is derived from an EMBL/GenBank/DDBJ whole genome shotgun (WGS) entry which is preliminary data.</text>
</comment>
<accession>A0A939C692</accession>